<protein>
    <submittedName>
        <fullName evidence="1">Uncharacterized protein</fullName>
    </submittedName>
</protein>
<name>A3DPC7_STAMF</name>
<reference evidence="2" key="1">
    <citation type="journal article" date="2009" name="BMC Genomics">
        <title>The complete genome sequence of Staphylothermus marinus reveals differences in sulfur metabolism among heterotrophic Crenarchaeota.</title>
        <authorList>
            <person name="Anderson I.J."/>
            <person name="Dharmarajan L."/>
            <person name="Rodriguez J."/>
            <person name="Hooper S."/>
            <person name="Porat I."/>
            <person name="Ulrich L.E."/>
            <person name="Elkins J.G."/>
            <person name="Mavromatis K."/>
            <person name="Sun H."/>
            <person name="Land M."/>
            <person name="Lapidus A."/>
            <person name="Lucas S."/>
            <person name="Barry K."/>
            <person name="Huber H."/>
            <person name="Zhulin I.B."/>
            <person name="Whitman W.B."/>
            <person name="Mukhopadhyay B."/>
            <person name="Woese C."/>
            <person name="Bristow J."/>
            <person name="Kyrpides N."/>
        </authorList>
    </citation>
    <scope>NUCLEOTIDE SEQUENCE [LARGE SCALE GENOMIC DNA]</scope>
    <source>
        <strain evidence="2">ATCC 43588 / DSM 3639 / JCM 9404 / F1</strain>
    </source>
</reference>
<proteinExistence type="predicted"/>
<dbReference type="AlphaFoldDB" id="A3DPC7"/>
<organism evidence="1 2">
    <name type="scientific">Staphylothermus marinus (strain ATCC 43588 / DSM 3639 / JCM 9404 / F1)</name>
    <dbReference type="NCBI Taxonomy" id="399550"/>
    <lineage>
        <taxon>Archaea</taxon>
        <taxon>Thermoproteota</taxon>
        <taxon>Thermoprotei</taxon>
        <taxon>Desulfurococcales</taxon>
        <taxon>Desulfurococcaceae</taxon>
        <taxon>Staphylothermus</taxon>
    </lineage>
</organism>
<dbReference type="Proteomes" id="UP000000254">
    <property type="component" value="Chromosome"/>
</dbReference>
<accession>A3DPC7</accession>
<evidence type="ECO:0000313" key="1">
    <source>
        <dbReference type="EMBL" id="ABN70487.1"/>
    </source>
</evidence>
<dbReference type="HOGENOM" id="CLU_2044511_0_0_2"/>
<dbReference type="EMBL" id="CP000575">
    <property type="protein sequence ID" value="ABN70487.1"/>
    <property type="molecule type" value="Genomic_DNA"/>
</dbReference>
<dbReference type="STRING" id="399550.Smar_1396"/>
<evidence type="ECO:0000313" key="2">
    <source>
        <dbReference type="Proteomes" id="UP000000254"/>
    </source>
</evidence>
<dbReference type="eggNOG" id="arCOG12448">
    <property type="taxonomic scope" value="Archaea"/>
</dbReference>
<gene>
    <name evidence="1" type="ordered locus">Smar_1396</name>
</gene>
<sequence>MNGEKYLTIPIETALHDLLREYGIELNDLFAAMIDEGIDVYRELLNRIDHVTNDIVQVIRNTPWKLVALTLFVLQAFYITNLSGLYKGYFLDPPREDIMNGLKARFTGVLVLMHRLKFLI</sequence>
<reference evidence="1 2" key="2">
    <citation type="journal article" date="2009" name="Stand. Genomic Sci.">
        <title>Complete genome sequence of Staphylothermus marinus Stetter and Fiala 1986 type strain F1.</title>
        <authorList>
            <person name="Anderson I.J."/>
            <person name="Sun H."/>
            <person name="Lapidus A."/>
            <person name="Copeland A."/>
            <person name="Glavina Del Rio T."/>
            <person name="Tice H."/>
            <person name="Dalin E."/>
            <person name="Lucas S."/>
            <person name="Barry K."/>
            <person name="Land M."/>
            <person name="Richardson P."/>
            <person name="Huber H."/>
            <person name="Kyrpides N.C."/>
        </authorList>
    </citation>
    <scope>NUCLEOTIDE SEQUENCE [LARGE SCALE GENOMIC DNA]</scope>
    <source>
        <strain evidence="2">ATCC 43588 / DSM 3639 / JCM 9404 / F1</strain>
    </source>
</reference>
<dbReference type="OrthoDB" id="372804at2157"/>
<keyword evidence="2" id="KW-1185">Reference proteome</keyword>
<dbReference type="KEGG" id="smr:Smar_1396"/>